<comment type="subcellular location">
    <subcellularLocation>
        <location evidence="1">Membrane</location>
        <topology evidence="1">Single-pass membrane protein</topology>
    </subcellularLocation>
</comment>
<dbReference type="GO" id="GO:0020037">
    <property type="term" value="F:heme binding"/>
    <property type="evidence" value="ECO:0007669"/>
    <property type="project" value="InterPro"/>
</dbReference>
<dbReference type="GO" id="GO:0005506">
    <property type="term" value="F:iron ion binding"/>
    <property type="evidence" value="ECO:0007669"/>
    <property type="project" value="InterPro"/>
</dbReference>
<accession>A0AA88X9K3</accession>
<dbReference type="InterPro" id="IPR002401">
    <property type="entry name" value="Cyt_P450_E_grp-I"/>
</dbReference>
<keyword evidence="7 8" id="KW-0349">Heme</keyword>
<dbReference type="InterPro" id="IPR017972">
    <property type="entry name" value="Cyt_P450_CS"/>
</dbReference>
<dbReference type="GO" id="GO:0005783">
    <property type="term" value="C:endoplasmic reticulum"/>
    <property type="evidence" value="ECO:0007669"/>
    <property type="project" value="TreeGrafter"/>
</dbReference>
<keyword evidence="8" id="KW-0503">Monooxygenase</keyword>
<dbReference type="EMBL" id="JAVXUP010000077">
    <property type="protein sequence ID" value="KAK3039353.1"/>
    <property type="molecule type" value="Genomic_DNA"/>
</dbReference>
<dbReference type="InterPro" id="IPR044225">
    <property type="entry name" value="KO_chloroplastic"/>
</dbReference>
<dbReference type="GO" id="GO:0009707">
    <property type="term" value="C:chloroplast outer membrane"/>
    <property type="evidence" value="ECO:0007669"/>
    <property type="project" value="TreeGrafter"/>
</dbReference>
<evidence type="ECO:0000256" key="2">
    <source>
        <dbReference type="ARBA" id="ARBA00010617"/>
    </source>
</evidence>
<comment type="caution">
    <text evidence="10">The sequence shown here is derived from an EMBL/GenBank/DDBJ whole genome shotgun (WGS) entry which is preliminary data.</text>
</comment>
<dbReference type="GO" id="GO:0009686">
    <property type="term" value="P:gibberellin biosynthetic process"/>
    <property type="evidence" value="ECO:0007669"/>
    <property type="project" value="InterPro"/>
</dbReference>
<keyword evidence="5 8" id="KW-0560">Oxidoreductase</keyword>
<feature type="binding site" description="axial binding residue" evidence="7">
    <location>
        <position position="483"/>
    </location>
    <ligand>
        <name>heme</name>
        <dbReference type="ChEBI" id="CHEBI:30413"/>
    </ligand>
    <ligandPart>
        <name>Fe</name>
        <dbReference type="ChEBI" id="CHEBI:18248"/>
    </ligandPart>
</feature>
<organism evidence="10 11">
    <name type="scientific">Escallonia herrerae</name>
    <dbReference type="NCBI Taxonomy" id="1293975"/>
    <lineage>
        <taxon>Eukaryota</taxon>
        <taxon>Viridiplantae</taxon>
        <taxon>Streptophyta</taxon>
        <taxon>Embryophyta</taxon>
        <taxon>Tracheophyta</taxon>
        <taxon>Spermatophyta</taxon>
        <taxon>Magnoliopsida</taxon>
        <taxon>eudicotyledons</taxon>
        <taxon>Gunneridae</taxon>
        <taxon>Pentapetalae</taxon>
        <taxon>asterids</taxon>
        <taxon>campanulids</taxon>
        <taxon>Escalloniales</taxon>
        <taxon>Escalloniaceae</taxon>
        <taxon>Escallonia</taxon>
    </lineage>
</organism>
<dbReference type="GO" id="GO:0010241">
    <property type="term" value="P:ent-kaurene oxidation to kaurenoic acid"/>
    <property type="evidence" value="ECO:0007669"/>
    <property type="project" value="InterPro"/>
</dbReference>
<keyword evidence="4 9" id="KW-1133">Transmembrane helix</keyword>
<dbReference type="GO" id="GO:0016709">
    <property type="term" value="F:oxidoreductase activity, acting on paired donors, with incorporation or reduction of molecular oxygen, NAD(P)H as one donor, and incorporation of one atom of oxygen"/>
    <property type="evidence" value="ECO:0007669"/>
    <property type="project" value="TreeGrafter"/>
</dbReference>
<dbReference type="InterPro" id="IPR036396">
    <property type="entry name" value="Cyt_P450_sf"/>
</dbReference>
<keyword evidence="7 8" id="KW-0479">Metal-binding</keyword>
<evidence type="ECO:0000256" key="4">
    <source>
        <dbReference type="ARBA" id="ARBA00022989"/>
    </source>
</evidence>
<keyword evidence="11" id="KW-1185">Reference proteome</keyword>
<protein>
    <recommendedName>
        <fullName evidence="12">Ent-kaurene oxidase</fullName>
    </recommendedName>
</protein>
<dbReference type="PANTHER" id="PTHR47283">
    <property type="entry name" value="ENT-KAURENE OXIDASE, CHLOROPLASTIC"/>
    <property type="match status" value="1"/>
</dbReference>
<feature type="transmembrane region" description="Helical" evidence="9">
    <location>
        <begin position="12"/>
        <end position="34"/>
    </location>
</feature>
<dbReference type="InterPro" id="IPR001128">
    <property type="entry name" value="Cyt_P450"/>
</dbReference>
<evidence type="ECO:0000256" key="6">
    <source>
        <dbReference type="ARBA" id="ARBA00023136"/>
    </source>
</evidence>
<evidence type="ECO:0000313" key="11">
    <source>
        <dbReference type="Proteomes" id="UP001188597"/>
    </source>
</evidence>
<gene>
    <name evidence="10" type="ORF">RJ639_027602</name>
</gene>
<comment type="cofactor">
    <cofactor evidence="7">
        <name>heme</name>
        <dbReference type="ChEBI" id="CHEBI:30413"/>
    </cofactor>
</comment>
<sequence length="537" mass="61274">MDSVLNIPATLPVGAAIAVGGPAIALGGLSLWFLKGYVSDHMRGPSSLPPLPVVPGVPLLGNLLQMKEKKPHKTFLKWAETYGPIYSIKAGYNSMVVLNSNEVAKEAMVTRYPSISTRKLPKALKILTCDKTMVAMSDYDEFHKTAKRHILTNVLGPNAQKRHRCLRDSMVENIINRFHTYLKNHPHEAVNFRKIFESELFGLAMKQVLGKDVENLHVEELGTTFSREEIFRVLVLDLMQGAIEVDWRDFFPYLKWIPNRGFEKRLEQMHTRRMAVMNALIREQKKRIASGEEINCYLDYLLTEAKTLSHNEISMLLWEVVVETSDTTLVTTEWAMYELAKDQKRQTNTFSLGFTGFEICNTTSLTIQQDRLLLEIERVSGSDKIREEKLCQLPYLSAVFHETLRNHTPVPIIPLRYTHEETQLGGYRVPAESEIAINLYGCNMEKEVWENPEEWNPERFLSENNDPVDLYKTMAFGGGKRVCAGALEAMLISCVAIARLVQEFEWKLKDGEEDDVDTLGLTGHKRNPMHAFLKSRK</sequence>
<comment type="similarity">
    <text evidence="2 8">Belongs to the cytochrome P450 family.</text>
</comment>
<dbReference type="SUPFAM" id="SSF48264">
    <property type="entry name" value="Cytochrome P450"/>
    <property type="match status" value="1"/>
</dbReference>
<keyword evidence="6 9" id="KW-0472">Membrane</keyword>
<evidence type="ECO:0000256" key="5">
    <source>
        <dbReference type="ARBA" id="ARBA00023002"/>
    </source>
</evidence>
<reference evidence="10" key="1">
    <citation type="submission" date="2022-12" db="EMBL/GenBank/DDBJ databases">
        <title>Draft genome assemblies for two species of Escallonia (Escalloniales).</title>
        <authorList>
            <person name="Chanderbali A."/>
            <person name="Dervinis C."/>
            <person name="Anghel I."/>
            <person name="Soltis D."/>
            <person name="Soltis P."/>
            <person name="Zapata F."/>
        </authorList>
    </citation>
    <scope>NUCLEOTIDE SEQUENCE</scope>
    <source>
        <strain evidence="10">UCBG64.0493</strain>
        <tissue evidence="10">Leaf</tissue>
    </source>
</reference>
<proteinExistence type="inferred from homology"/>
<dbReference type="AlphaFoldDB" id="A0AA88X9K3"/>
<evidence type="ECO:0008006" key="12">
    <source>
        <dbReference type="Google" id="ProtNLM"/>
    </source>
</evidence>
<dbReference type="GO" id="GO:0052615">
    <property type="term" value="F:ent-kaurene oxidase activity"/>
    <property type="evidence" value="ECO:0007669"/>
    <property type="project" value="InterPro"/>
</dbReference>
<evidence type="ECO:0000313" key="10">
    <source>
        <dbReference type="EMBL" id="KAK3039353.1"/>
    </source>
</evidence>
<keyword evidence="7 8" id="KW-0408">Iron</keyword>
<dbReference type="Pfam" id="PF00067">
    <property type="entry name" value="p450"/>
    <property type="match status" value="2"/>
</dbReference>
<evidence type="ECO:0000256" key="9">
    <source>
        <dbReference type="SAM" id="Phobius"/>
    </source>
</evidence>
<dbReference type="PRINTS" id="PR00463">
    <property type="entry name" value="EP450I"/>
</dbReference>
<evidence type="ECO:0000256" key="3">
    <source>
        <dbReference type="ARBA" id="ARBA00022692"/>
    </source>
</evidence>
<dbReference type="CDD" id="cd11075">
    <property type="entry name" value="CYP77_89"/>
    <property type="match status" value="1"/>
</dbReference>
<name>A0AA88X9K3_9ASTE</name>
<dbReference type="Proteomes" id="UP001188597">
    <property type="component" value="Unassembled WGS sequence"/>
</dbReference>
<evidence type="ECO:0000256" key="1">
    <source>
        <dbReference type="ARBA" id="ARBA00004167"/>
    </source>
</evidence>
<dbReference type="PROSITE" id="PS00086">
    <property type="entry name" value="CYTOCHROME_P450"/>
    <property type="match status" value="1"/>
</dbReference>
<dbReference type="PANTHER" id="PTHR47283:SF1">
    <property type="entry name" value="ENT-KAURENE OXIDASE, CHLOROPLASTIC"/>
    <property type="match status" value="1"/>
</dbReference>
<dbReference type="Gene3D" id="1.10.630.10">
    <property type="entry name" value="Cytochrome P450"/>
    <property type="match status" value="1"/>
</dbReference>
<keyword evidence="3 9" id="KW-0812">Transmembrane</keyword>
<evidence type="ECO:0000256" key="8">
    <source>
        <dbReference type="RuleBase" id="RU000461"/>
    </source>
</evidence>
<evidence type="ECO:0000256" key="7">
    <source>
        <dbReference type="PIRSR" id="PIRSR602401-1"/>
    </source>
</evidence>